<name>A0AAW0CQV4_9AGAR</name>
<feature type="compositionally biased region" description="Basic and acidic residues" evidence="2">
    <location>
        <begin position="9"/>
        <end position="24"/>
    </location>
</feature>
<dbReference type="Pfam" id="PF04641">
    <property type="entry name" value="Rtf2"/>
    <property type="match status" value="1"/>
</dbReference>
<accession>A0AAW0CQV4</accession>
<reference evidence="4 5" key="1">
    <citation type="submission" date="2024-01" db="EMBL/GenBank/DDBJ databases">
        <title>A draft genome for a cacao thread blight-causing isolate of Paramarasmius palmivorus.</title>
        <authorList>
            <person name="Baruah I.K."/>
            <person name="Bukari Y."/>
            <person name="Amoako-Attah I."/>
            <person name="Meinhardt L.W."/>
            <person name="Bailey B.A."/>
            <person name="Cohen S.P."/>
        </authorList>
    </citation>
    <scope>NUCLEOTIDE SEQUENCE [LARGE SCALE GENOMIC DNA]</scope>
    <source>
        <strain evidence="4 5">GH-12</strain>
    </source>
</reference>
<dbReference type="GO" id="GO:0005634">
    <property type="term" value="C:nucleus"/>
    <property type="evidence" value="ECO:0007669"/>
    <property type="project" value="TreeGrafter"/>
</dbReference>
<feature type="region of interest" description="Disordered" evidence="2">
    <location>
        <begin position="197"/>
        <end position="238"/>
    </location>
</feature>
<feature type="region of interest" description="Disordered" evidence="2">
    <location>
        <begin position="144"/>
        <end position="165"/>
    </location>
</feature>
<proteinExistence type="inferred from homology"/>
<feature type="region of interest" description="Disordered" evidence="2">
    <location>
        <begin position="1"/>
        <end position="24"/>
    </location>
</feature>
<dbReference type="PANTHER" id="PTHR12775">
    <property type="entry name" value="PROTEIN C20ORF43 HOMOLOG"/>
    <property type="match status" value="1"/>
</dbReference>
<dbReference type="Pfam" id="PF20236">
    <property type="entry name" value="DUF6593"/>
    <property type="match status" value="1"/>
</dbReference>
<comment type="similarity">
    <text evidence="1">Belongs to the rtf2 family.</text>
</comment>
<evidence type="ECO:0000256" key="2">
    <source>
        <dbReference type="SAM" id="MobiDB-lite"/>
    </source>
</evidence>
<organism evidence="4 5">
    <name type="scientific">Paramarasmius palmivorus</name>
    <dbReference type="NCBI Taxonomy" id="297713"/>
    <lineage>
        <taxon>Eukaryota</taxon>
        <taxon>Fungi</taxon>
        <taxon>Dikarya</taxon>
        <taxon>Basidiomycota</taxon>
        <taxon>Agaricomycotina</taxon>
        <taxon>Agaricomycetes</taxon>
        <taxon>Agaricomycetidae</taxon>
        <taxon>Agaricales</taxon>
        <taxon>Marasmiineae</taxon>
        <taxon>Marasmiaceae</taxon>
        <taxon>Paramarasmius</taxon>
    </lineage>
</organism>
<dbReference type="AlphaFoldDB" id="A0AAW0CQV4"/>
<evidence type="ECO:0000256" key="1">
    <source>
        <dbReference type="ARBA" id="ARBA00009885"/>
    </source>
</evidence>
<comment type="caution">
    <text evidence="4">The sequence shown here is derived from an EMBL/GenBank/DDBJ whole genome shotgun (WGS) entry which is preliminary data.</text>
</comment>
<dbReference type="InterPro" id="IPR027799">
    <property type="entry name" value="Rtf2_RING-finger"/>
</dbReference>
<dbReference type="Proteomes" id="UP001383192">
    <property type="component" value="Unassembled WGS sequence"/>
</dbReference>
<dbReference type="GO" id="GO:0006274">
    <property type="term" value="P:DNA replication termination"/>
    <property type="evidence" value="ECO:0007669"/>
    <property type="project" value="TreeGrafter"/>
</dbReference>
<feature type="compositionally biased region" description="Basic and acidic residues" evidence="2">
    <location>
        <begin position="197"/>
        <end position="206"/>
    </location>
</feature>
<feature type="compositionally biased region" description="Polar residues" evidence="2">
    <location>
        <begin position="229"/>
        <end position="238"/>
    </location>
</feature>
<dbReference type="PANTHER" id="PTHR12775:SF0">
    <property type="entry name" value="REPLICATION TERMINATION FACTOR 2"/>
    <property type="match status" value="1"/>
</dbReference>
<evidence type="ECO:0000313" key="5">
    <source>
        <dbReference type="Proteomes" id="UP001383192"/>
    </source>
</evidence>
<gene>
    <name evidence="4" type="primary">rtf2_1</name>
    <name evidence="4" type="ORF">VNI00_009825</name>
</gene>
<dbReference type="CDD" id="cd16653">
    <property type="entry name" value="RING-like_Rtf2"/>
    <property type="match status" value="1"/>
</dbReference>
<evidence type="ECO:0000313" key="4">
    <source>
        <dbReference type="EMBL" id="KAK7040355.1"/>
    </source>
</evidence>
<dbReference type="EMBL" id="JAYKXP010000037">
    <property type="protein sequence ID" value="KAK7040355.1"/>
    <property type="molecule type" value="Genomic_DNA"/>
</dbReference>
<feature type="domain" description="DUF6593" evidence="3">
    <location>
        <begin position="294"/>
        <end position="468"/>
    </location>
</feature>
<sequence>MGNDGGSIPDRRDLVRTKAKAEQADKANQTRARWFFCALSKKPLQEPIVSCALGKLYNKDAILEYLLDKSVYGDGERICGHIRSLKDVKTLILTPNSTPSNNNDSTEKARFICPFSMKEMNGAQPFVFIWTCGCVFSQAGLKTMSSASTTPPKEEDKDASPQVDLCPQCSAKYNKADDIIMLNSSPEEEEKLRAIMERRRLAEPTKPKKSKKRKNADEETEPASKKSKTASTLPSTNPNIAAASRAVISSLAMEEAKRKANMSEAVKSLYGDGKEKKETFTTRGTFTRLHLSSNFLNGTYTDDAGKVIYKVNTPTRVGGSTTIAKVLPADVDIPRRESDVVGGERFASLGRINWKFWSTTRASTIQILGQEIETKDFFRSEGWAGKLLGSNRVFTAPDGKEYKWFLGPYSSKLVLNDKEETPVAKYHRGNLGITEEKRRAVLEVFPAGEHMADLIIITFLYTERLRREG</sequence>
<protein>
    <submittedName>
        <fullName evidence="4">Replication termination factor 2</fullName>
    </submittedName>
</protein>
<keyword evidence="5" id="KW-1185">Reference proteome</keyword>
<dbReference type="InterPro" id="IPR006735">
    <property type="entry name" value="Rtf2"/>
</dbReference>
<dbReference type="InterPro" id="IPR046528">
    <property type="entry name" value="DUF6593"/>
</dbReference>
<evidence type="ECO:0000259" key="3">
    <source>
        <dbReference type="Pfam" id="PF20236"/>
    </source>
</evidence>